<organism evidence="1 2">
    <name type="scientific">Ataeniobius toweri</name>
    <dbReference type="NCBI Taxonomy" id="208326"/>
    <lineage>
        <taxon>Eukaryota</taxon>
        <taxon>Metazoa</taxon>
        <taxon>Chordata</taxon>
        <taxon>Craniata</taxon>
        <taxon>Vertebrata</taxon>
        <taxon>Euteleostomi</taxon>
        <taxon>Actinopterygii</taxon>
        <taxon>Neopterygii</taxon>
        <taxon>Teleostei</taxon>
        <taxon>Neoteleostei</taxon>
        <taxon>Acanthomorphata</taxon>
        <taxon>Ovalentaria</taxon>
        <taxon>Atherinomorphae</taxon>
        <taxon>Cyprinodontiformes</taxon>
        <taxon>Goodeidae</taxon>
        <taxon>Ataeniobius</taxon>
    </lineage>
</organism>
<sequence length="93" mass="10331">MAAHTEPGSATVLEFSGVLGDSWQFSCYLRLLDQAVSVPCPPSNVNICTPNSFLFLLRAHTEQHLENLLQTWILNASSPGDLTTPIYWKIIRS</sequence>
<comment type="caution">
    <text evidence="1">The sequence shown here is derived from an EMBL/GenBank/DDBJ whole genome shotgun (WGS) entry which is preliminary data.</text>
</comment>
<name>A0ABU7BA97_9TELE</name>
<reference evidence="1 2" key="1">
    <citation type="submission" date="2021-07" db="EMBL/GenBank/DDBJ databases">
        <authorList>
            <person name="Palmer J.M."/>
        </authorList>
    </citation>
    <scope>NUCLEOTIDE SEQUENCE [LARGE SCALE GENOMIC DNA]</scope>
    <source>
        <strain evidence="1 2">AT_MEX2019</strain>
        <tissue evidence="1">Muscle</tissue>
    </source>
</reference>
<dbReference type="Proteomes" id="UP001345963">
    <property type="component" value="Unassembled WGS sequence"/>
</dbReference>
<keyword evidence="2" id="KW-1185">Reference proteome</keyword>
<protein>
    <submittedName>
        <fullName evidence="1">Uncharacterized protein</fullName>
    </submittedName>
</protein>
<gene>
    <name evidence="1" type="ORF">ATANTOWER_024636</name>
</gene>
<evidence type="ECO:0000313" key="1">
    <source>
        <dbReference type="EMBL" id="MED6247174.1"/>
    </source>
</evidence>
<accession>A0ABU7BA97</accession>
<evidence type="ECO:0000313" key="2">
    <source>
        <dbReference type="Proteomes" id="UP001345963"/>
    </source>
</evidence>
<proteinExistence type="predicted"/>
<dbReference type="EMBL" id="JAHUTI010049179">
    <property type="protein sequence ID" value="MED6247174.1"/>
    <property type="molecule type" value="Genomic_DNA"/>
</dbReference>